<gene>
    <name evidence="1" type="ORF">TDIS_1846</name>
</gene>
<evidence type="ECO:0000313" key="1">
    <source>
        <dbReference type="EMBL" id="OAQ20027.1"/>
    </source>
</evidence>
<dbReference type="EMBL" id="LWLG01000017">
    <property type="protein sequence ID" value="OAQ20027.1"/>
    <property type="molecule type" value="Genomic_DNA"/>
</dbReference>
<keyword evidence="2" id="KW-1185">Reference proteome</keyword>
<name>A0A179D1T8_9BACT</name>
<organism evidence="1 2">
    <name type="scientific">Thermosulfurimonas dismutans</name>
    <dbReference type="NCBI Taxonomy" id="999894"/>
    <lineage>
        <taxon>Bacteria</taxon>
        <taxon>Pseudomonadati</taxon>
        <taxon>Thermodesulfobacteriota</taxon>
        <taxon>Thermodesulfobacteria</taxon>
        <taxon>Thermodesulfobacteriales</taxon>
        <taxon>Thermodesulfobacteriaceae</taxon>
        <taxon>Thermosulfurimonas</taxon>
    </lineage>
</organism>
<comment type="caution">
    <text evidence="1">The sequence shown here is derived from an EMBL/GenBank/DDBJ whole genome shotgun (WGS) entry which is preliminary data.</text>
</comment>
<proteinExistence type="predicted"/>
<dbReference type="STRING" id="999894.TDIS_1846"/>
<reference evidence="1 2" key="1">
    <citation type="submission" date="2016-04" db="EMBL/GenBank/DDBJ databases">
        <title>Genome analysis of Thermosulfurimonas dismutans, the first thermophilic sulfur-disproportionating bacterium of the phylum Thermodesulfobacteria.</title>
        <authorList>
            <person name="Mardanov A.V."/>
            <person name="Beletsky A.V."/>
            <person name="Kadnikov V.V."/>
            <person name="Slobodkin A.I."/>
            <person name="Ravin N.V."/>
        </authorList>
    </citation>
    <scope>NUCLEOTIDE SEQUENCE [LARGE SCALE GENOMIC DNA]</scope>
    <source>
        <strain evidence="1 2">S95</strain>
    </source>
</reference>
<protein>
    <submittedName>
        <fullName evidence="1">Uncharacterized protein</fullName>
    </submittedName>
</protein>
<dbReference type="AlphaFoldDB" id="A0A179D1T8"/>
<evidence type="ECO:0000313" key="2">
    <source>
        <dbReference type="Proteomes" id="UP000078390"/>
    </source>
</evidence>
<accession>A0A179D1T8</accession>
<dbReference type="Proteomes" id="UP000078390">
    <property type="component" value="Unassembled WGS sequence"/>
</dbReference>
<sequence>MSKMGGTSCVVAGRKDRRIFTVLRKGIIFQNKELYRK</sequence>